<accession>A0ABD1WJH1</accession>
<dbReference type="Proteomes" id="UP001604277">
    <property type="component" value="Unassembled WGS sequence"/>
</dbReference>
<organism evidence="2 3">
    <name type="scientific">Forsythia ovata</name>
    <dbReference type="NCBI Taxonomy" id="205694"/>
    <lineage>
        <taxon>Eukaryota</taxon>
        <taxon>Viridiplantae</taxon>
        <taxon>Streptophyta</taxon>
        <taxon>Embryophyta</taxon>
        <taxon>Tracheophyta</taxon>
        <taxon>Spermatophyta</taxon>
        <taxon>Magnoliopsida</taxon>
        <taxon>eudicotyledons</taxon>
        <taxon>Gunneridae</taxon>
        <taxon>Pentapetalae</taxon>
        <taxon>asterids</taxon>
        <taxon>lamiids</taxon>
        <taxon>Lamiales</taxon>
        <taxon>Oleaceae</taxon>
        <taxon>Forsythieae</taxon>
        <taxon>Forsythia</taxon>
    </lineage>
</organism>
<gene>
    <name evidence="2" type="ORF">Fot_11226</name>
</gene>
<sequence length="172" mass="20168">MGCEMESDQSEDMEIVLSSMWPEDINEAGQQFNVERPGVDQDMLAEVIINEEPTIVDFKRLLELTSYSEKGSSQLAYLVKNWEYKQANAVQLLREELDNLSQQQKAVELKKLEILEEHRFEQDGYGGDKHPISILDKNLRYLYQDAPRRKNLVIFQDEIIQVDAKYDSMIYW</sequence>
<reference evidence="3" key="1">
    <citation type="submission" date="2024-07" db="EMBL/GenBank/DDBJ databases">
        <title>Two chromosome-level genome assemblies of Korean endemic species Abeliophyllum distichum and Forsythia ovata (Oleaceae).</title>
        <authorList>
            <person name="Jang H."/>
        </authorList>
    </citation>
    <scope>NUCLEOTIDE SEQUENCE [LARGE SCALE GENOMIC DNA]</scope>
</reference>
<evidence type="ECO:0000313" key="3">
    <source>
        <dbReference type="Proteomes" id="UP001604277"/>
    </source>
</evidence>
<feature type="coiled-coil region" evidence="1">
    <location>
        <begin position="90"/>
        <end position="117"/>
    </location>
</feature>
<comment type="caution">
    <text evidence="2">The sequence shown here is derived from an EMBL/GenBank/DDBJ whole genome shotgun (WGS) entry which is preliminary data.</text>
</comment>
<protein>
    <submittedName>
        <fullName evidence="2">Calmodulin-binding protein-related</fullName>
    </submittedName>
</protein>
<dbReference type="EMBL" id="JBFOLJ010000003">
    <property type="protein sequence ID" value="KAL2549696.1"/>
    <property type="molecule type" value="Genomic_DNA"/>
</dbReference>
<keyword evidence="1" id="KW-0175">Coiled coil</keyword>
<keyword evidence="3" id="KW-1185">Reference proteome</keyword>
<proteinExistence type="predicted"/>
<evidence type="ECO:0000256" key="1">
    <source>
        <dbReference type="SAM" id="Coils"/>
    </source>
</evidence>
<dbReference type="AlphaFoldDB" id="A0ABD1WJH1"/>
<evidence type="ECO:0000313" key="2">
    <source>
        <dbReference type="EMBL" id="KAL2549696.1"/>
    </source>
</evidence>
<name>A0ABD1WJH1_9LAMI</name>